<keyword evidence="2" id="KW-1185">Reference proteome</keyword>
<dbReference type="EMBL" id="JAAITS010000004">
    <property type="protein sequence ID" value="NSG84225.1"/>
    <property type="molecule type" value="Genomic_DNA"/>
</dbReference>
<reference evidence="1 2" key="1">
    <citation type="journal article" date="2020" name="Cell Host Microbe">
        <title>Functional and Genomic Variation between Human-Derived Isolates of Lachnospiraceae Reveals Inter- and Intra-Species Diversity.</title>
        <authorList>
            <person name="Sorbara M.T."/>
            <person name="Littmann E.R."/>
            <person name="Fontana E."/>
            <person name="Moody T.U."/>
            <person name="Kohout C.E."/>
            <person name="Gjonbalaj M."/>
            <person name="Eaton V."/>
            <person name="Seok R."/>
            <person name="Leiner I.M."/>
            <person name="Pamer E.G."/>
        </authorList>
    </citation>
    <scope>NUCLEOTIDE SEQUENCE [LARGE SCALE GENOMIC DNA]</scope>
    <source>
        <strain evidence="1 2">MSK.17.74</strain>
    </source>
</reference>
<proteinExistence type="predicted"/>
<accession>A0ABX2H4N0</accession>
<name>A0ABX2H4N0_9FIRM</name>
<evidence type="ECO:0000313" key="1">
    <source>
        <dbReference type="EMBL" id="NSG84225.1"/>
    </source>
</evidence>
<comment type="caution">
    <text evidence="1">The sequence shown here is derived from an EMBL/GenBank/DDBJ whole genome shotgun (WGS) entry which is preliminary data.</text>
</comment>
<evidence type="ECO:0000313" key="2">
    <source>
        <dbReference type="Proteomes" id="UP001644719"/>
    </source>
</evidence>
<protein>
    <submittedName>
        <fullName evidence="1">Uncharacterized protein</fullName>
    </submittedName>
</protein>
<sequence>MKYYGKITYEIDENHPDVNYVAGGWHQGKVFEYEDTYGFDERLYSPEDYDMIINYIKKDLKLVAGGGHNTDHIHNVKFEIRRMA</sequence>
<gene>
    <name evidence="1" type="ORF">G5B17_01945</name>
</gene>
<dbReference type="RefSeq" id="WP_173769209.1">
    <property type="nucleotide sequence ID" value="NZ_JAAITS010000004.1"/>
</dbReference>
<dbReference type="Proteomes" id="UP001644719">
    <property type="component" value="Unassembled WGS sequence"/>
</dbReference>
<organism evidence="1 2">
    <name type="scientific">Blautia faecis</name>
    <dbReference type="NCBI Taxonomy" id="871665"/>
    <lineage>
        <taxon>Bacteria</taxon>
        <taxon>Bacillati</taxon>
        <taxon>Bacillota</taxon>
        <taxon>Clostridia</taxon>
        <taxon>Lachnospirales</taxon>
        <taxon>Lachnospiraceae</taxon>
        <taxon>Blautia</taxon>
    </lineage>
</organism>